<keyword evidence="2" id="KW-1185">Reference proteome</keyword>
<dbReference type="EMBL" id="AEQN01000034">
    <property type="protein sequence ID" value="EFV00459.1"/>
    <property type="molecule type" value="Genomic_DNA"/>
</dbReference>
<dbReference type="RefSeq" id="WP_006599879.1">
    <property type="nucleotide sequence ID" value="NZ_GL622359.1"/>
</dbReference>
<reference evidence="1 2" key="1">
    <citation type="submission" date="2010-12" db="EMBL/GenBank/DDBJ databases">
        <authorList>
            <person name="Muzny D."/>
            <person name="Qin X."/>
            <person name="Deng J."/>
            <person name="Jiang H."/>
            <person name="Liu Y."/>
            <person name="Qu J."/>
            <person name="Song X.-Z."/>
            <person name="Zhang L."/>
            <person name="Thornton R."/>
            <person name="Coyle M."/>
            <person name="Francisco L."/>
            <person name="Jackson L."/>
            <person name="Javaid M."/>
            <person name="Korchina V."/>
            <person name="Kovar C."/>
            <person name="Mata R."/>
            <person name="Mathew T."/>
            <person name="Ngo R."/>
            <person name="Nguyen L."/>
            <person name="Nguyen N."/>
            <person name="Okwuonu G."/>
            <person name="Ongeri F."/>
            <person name="Pham C."/>
            <person name="Simmons D."/>
            <person name="Wilczek-Boney K."/>
            <person name="Hale W."/>
            <person name="Jakkamsetti A."/>
            <person name="Pham P."/>
            <person name="Ruth R."/>
            <person name="San Lucas F."/>
            <person name="Warren J."/>
            <person name="Zhang J."/>
            <person name="Zhao Z."/>
            <person name="Zhou C."/>
            <person name="Zhu D."/>
            <person name="Lee S."/>
            <person name="Bess C."/>
            <person name="Blankenburg K."/>
            <person name="Forbes L."/>
            <person name="Fu Q."/>
            <person name="Gubbala S."/>
            <person name="Hirani K."/>
            <person name="Jayaseelan J.C."/>
            <person name="Lara F."/>
            <person name="Munidasa M."/>
            <person name="Palculict T."/>
            <person name="Patil S."/>
            <person name="Pu L.-L."/>
            <person name="Saada N."/>
            <person name="Tang L."/>
            <person name="Weissenberger G."/>
            <person name="Zhu Y."/>
            <person name="Hemphill L."/>
            <person name="Shang Y."/>
            <person name="Youmans B."/>
            <person name="Ayvaz T."/>
            <person name="Ross M."/>
            <person name="Santibanez J."/>
            <person name="Aqrawi P."/>
            <person name="Gross S."/>
            <person name="Joshi V."/>
            <person name="Fowler G."/>
            <person name="Nazareth L."/>
            <person name="Reid J."/>
            <person name="Worley K."/>
            <person name="Petrosino J."/>
            <person name="Highlander S."/>
            <person name="Gibbs R."/>
        </authorList>
    </citation>
    <scope>NUCLEOTIDE SEQUENCE [LARGE SCALE GENOMIC DNA]</scope>
    <source>
        <strain evidence="1 2">ATCC 23263</strain>
    </source>
</reference>
<protein>
    <submittedName>
        <fullName evidence="1">Uncharacterized protein</fullName>
    </submittedName>
</protein>
<dbReference type="AlphaFoldDB" id="E6MKC2"/>
<proteinExistence type="predicted"/>
<name>E6MKC2_9FIRM</name>
<gene>
    <name evidence="1" type="ORF">HMP0721_2458</name>
</gene>
<dbReference type="Proteomes" id="UP000004754">
    <property type="component" value="Unassembled WGS sequence"/>
</dbReference>
<dbReference type="HOGENOM" id="CLU_057330_0_0_9"/>
<accession>E6MKC2</accession>
<dbReference type="OrthoDB" id="1776516at2"/>
<evidence type="ECO:0000313" key="2">
    <source>
        <dbReference type="Proteomes" id="UP000004754"/>
    </source>
</evidence>
<comment type="caution">
    <text evidence="1">The sequence shown here is derived from an EMBL/GenBank/DDBJ whole genome shotgun (WGS) entry which is preliminary data.</text>
</comment>
<sequence>MTVENEIVQAENAVVEVIDPTQEPIPANYKAVSISEISSLGAVGSTIHNFLESQAKVGGEGIYKVTFPKGFDGTLFKFKNENAFLGSGISNGKIVQARLIPVHFDPTQMFIAFALMGIQHQLGEIQATQQEILNFLENQEESKLKGYLTTLNDTIEEYQINWNNKDFVEQKKNEISQVKIGVNSSVSHYKKEIDDILSTPDQFHCMGKANPTIQKLIRAIRDYHLAFYIKNYTLYFETILLGNFSKENLKFVIDRIQKNTDDYVQLIESCKEWVSHYLPSSINYKAAPVYRGFDSFWGKIPILGEPCRREKQKKYILIETQLKRIEQDEDPGIAAFSESLVKIKDLHDQKLDLYIEGNKVYLPENESVVKCSEGEK</sequence>
<evidence type="ECO:0000313" key="1">
    <source>
        <dbReference type="EMBL" id="EFV00459.1"/>
    </source>
</evidence>
<organism evidence="1 2">
    <name type="scientific">Pseudoramibacter alactolyticus ATCC 23263</name>
    <dbReference type="NCBI Taxonomy" id="887929"/>
    <lineage>
        <taxon>Bacteria</taxon>
        <taxon>Bacillati</taxon>
        <taxon>Bacillota</taxon>
        <taxon>Clostridia</taxon>
        <taxon>Eubacteriales</taxon>
        <taxon>Eubacteriaceae</taxon>
        <taxon>Pseudoramibacter</taxon>
    </lineage>
</organism>
<dbReference type="eggNOG" id="ENOG502Z7RI">
    <property type="taxonomic scope" value="Bacteria"/>
</dbReference>